<dbReference type="Proteomes" id="UP000018542">
    <property type="component" value="Chromosome"/>
</dbReference>
<name>V5SI30_9HYPH</name>
<feature type="signal peptide" evidence="2">
    <location>
        <begin position="1"/>
        <end position="24"/>
    </location>
</feature>
<dbReference type="STRING" id="1029756.W911_16195"/>
<dbReference type="GO" id="GO:0004177">
    <property type="term" value="F:aminopeptidase activity"/>
    <property type="evidence" value="ECO:0007669"/>
    <property type="project" value="UniProtKB-KW"/>
</dbReference>
<dbReference type="KEGG" id="hni:W911_16195"/>
<dbReference type="GO" id="GO:0052689">
    <property type="term" value="F:carboxylic ester hydrolase activity"/>
    <property type="evidence" value="ECO:0007669"/>
    <property type="project" value="UniProtKB-ARBA"/>
</dbReference>
<dbReference type="InterPro" id="IPR002925">
    <property type="entry name" value="Dienelactn_hydro"/>
</dbReference>
<feature type="domain" description="Dienelactone hydrolase" evidence="3">
    <location>
        <begin position="100"/>
        <end position="267"/>
    </location>
</feature>
<dbReference type="Gene3D" id="3.40.50.1820">
    <property type="entry name" value="alpha/beta hydrolase"/>
    <property type="match status" value="1"/>
</dbReference>
<evidence type="ECO:0000313" key="4">
    <source>
        <dbReference type="EMBL" id="AHB49599.1"/>
    </source>
</evidence>
<keyword evidence="1" id="KW-0378">Hydrolase</keyword>
<keyword evidence="2" id="KW-0732">Signal</keyword>
<dbReference type="PATRIC" id="fig|1029756.8.peg.3376"/>
<proteinExistence type="predicted"/>
<keyword evidence="5" id="KW-1185">Reference proteome</keyword>
<evidence type="ECO:0000313" key="5">
    <source>
        <dbReference type="Proteomes" id="UP000018542"/>
    </source>
</evidence>
<dbReference type="Pfam" id="PF01738">
    <property type="entry name" value="DLH"/>
    <property type="match status" value="1"/>
</dbReference>
<dbReference type="EMBL" id="CP006912">
    <property type="protein sequence ID" value="AHB49599.1"/>
    <property type="molecule type" value="Genomic_DNA"/>
</dbReference>
<dbReference type="PANTHER" id="PTHR22946:SF9">
    <property type="entry name" value="POLYKETIDE TRANSFERASE AF380"/>
    <property type="match status" value="1"/>
</dbReference>
<dbReference type="InterPro" id="IPR029058">
    <property type="entry name" value="AB_hydrolase_fold"/>
</dbReference>
<sequence>MVERARACLLAALATAVMFAPAHARDLAIYGPFGPEGPRMREQLWVLPSGEPGHALRATVFRPDDAPGAKPAPRPLVVINHGTSAATRLSVAMPVYYWLSKWFVDRGYVVALPQRRGHGATGGPLVEAVGNCADPDHARSGAIAADDIEAAVDFLSQKPFVAPRETIVVGISTGGWAALALAARNPENVAGVINIAGGRGGHAGGSRNAVCAESRLIEAAAAYGSTARVPSLWLYAENDSYFGPKLATAMVEAWRGAGAEAELHIVPPYGAEGHDIANDRAGWNVWGAFADGFLGTHRPPQIAAGAVSEVATAAETGSE</sequence>
<evidence type="ECO:0000256" key="2">
    <source>
        <dbReference type="SAM" id="SignalP"/>
    </source>
</evidence>
<dbReference type="SUPFAM" id="SSF53474">
    <property type="entry name" value="alpha/beta-Hydrolases"/>
    <property type="match status" value="1"/>
</dbReference>
<accession>V5SI30</accession>
<evidence type="ECO:0000259" key="3">
    <source>
        <dbReference type="Pfam" id="PF01738"/>
    </source>
</evidence>
<keyword evidence="4" id="KW-0645">Protease</keyword>
<organism evidence="4 5">
    <name type="scientific">Hyphomicrobium nitrativorans NL23</name>
    <dbReference type="NCBI Taxonomy" id="1029756"/>
    <lineage>
        <taxon>Bacteria</taxon>
        <taxon>Pseudomonadati</taxon>
        <taxon>Pseudomonadota</taxon>
        <taxon>Alphaproteobacteria</taxon>
        <taxon>Hyphomicrobiales</taxon>
        <taxon>Hyphomicrobiaceae</taxon>
        <taxon>Hyphomicrobium</taxon>
    </lineage>
</organism>
<dbReference type="AlphaFoldDB" id="V5SI30"/>
<keyword evidence="4" id="KW-0031">Aminopeptidase</keyword>
<feature type="chain" id="PRO_5004740704" evidence="2">
    <location>
        <begin position="25"/>
        <end position="319"/>
    </location>
</feature>
<dbReference type="InterPro" id="IPR050261">
    <property type="entry name" value="FrsA_esterase"/>
</dbReference>
<reference evidence="4 5" key="1">
    <citation type="journal article" date="2014" name="Genome Announc.">
        <title>Complete Genome Sequence of Hyphomicrobium nitrativorans Strain NL23, a Denitrifying Bacterium Isolated from Biofilm of a Methanol-Fed Denitrification System Treating Seawater at the Montreal Biodome.</title>
        <authorList>
            <person name="Martineau C."/>
            <person name="Villeneuve C."/>
            <person name="Mauffrey F."/>
            <person name="Villemur R."/>
        </authorList>
    </citation>
    <scope>NUCLEOTIDE SEQUENCE [LARGE SCALE GENOMIC DNA]</scope>
    <source>
        <strain evidence="4">NL23</strain>
    </source>
</reference>
<evidence type="ECO:0000256" key="1">
    <source>
        <dbReference type="ARBA" id="ARBA00022801"/>
    </source>
</evidence>
<dbReference type="HOGENOM" id="CLU_043246_0_0_5"/>
<gene>
    <name evidence="4" type="ORF">W911_16195</name>
</gene>
<protein>
    <submittedName>
        <fullName evidence="4">Dipeptidyl aminopeptidase</fullName>
    </submittedName>
</protein>
<dbReference type="PANTHER" id="PTHR22946">
    <property type="entry name" value="DIENELACTONE HYDROLASE DOMAIN-CONTAINING PROTEIN-RELATED"/>
    <property type="match status" value="1"/>
</dbReference>